<keyword evidence="1" id="KW-0805">Transcription regulation</keyword>
<evidence type="ECO:0000259" key="5">
    <source>
        <dbReference type="PROSITE" id="PS51078"/>
    </source>
</evidence>
<comment type="caution">
    <text evidence="6">The sequence shown here is derived from an EMBL/GenBank/DDBJ whole genome shotgun (WGS) entry which is preliminary data.</text>
</comment>
<dbReference type="PANTHER" id="PTHR30136">
    <property type="entry name" value="HELIX-TURN-HELIX TRANSCRIPTIONAL REGULATOR, ICLR FAMILY"/>
    <property type="match status" value="1"/>
</dbReference>
<dbReference type="InterPro" id="IPR036388">
    <property type="entry name" value="WH-like_DNA-bd_sf"/>
</dbReference>
<keyword evidence="7" id="KW-1185">Reference proteome</keyword>
<dbReference type="Gene3D" id="3.30.450.40">
    <property type="match status" value="1"/>
</dbReference>
<feature type="domain" description="HTH iclR-type" evidence="4">
    <location>
        <begin position="6"/>
        <end position="67"/>
    </location>
</feature>
<dbReference type="InterPro" id="IPR050707">
    <property type="entry name" value="HTH_MetabolicPath_Reg"/>
</dbReference>
<gene>
    <name evidence="6" type="ORF">ACFPJ4_12760</name>
</gene>
<evidence type="ECO:0000313" key="6">
    <source>
        <dbReference type="EMBL" id="MFC5503113.1"/>
    </source>
</evidence>
<dbReference type="PROSITE" id="PS51078">
    <property type="entry name" value="ICLR_ED"/>
    <property type="match status" value="1"/>
</dbReference>
<dbReference type="Proteomes" id="UP001596039">
    <property type="component" value="Unassembled WGS sequence"/>
</dbReference>
<dbReference type="SUPFAM" id="SSF46785">
    <property type="entry name" value="Winged helix' DNA-binding domain"/>
    <property type="match status" value="1"/>
</dbReference>
<name>A0ABW0NTM3_9MICO</name>
<dbReference type="Pfam" id="PF01614">
    <property type="entry name" value="IclR_C"/>
    <property type="match status" value="1"/>
</dbReference>
<dbReference type="SMART" id="SM00346">
    <property type="entry name" value="HTH_ICLR"/>
    <property type="match status" value="1"/>
</dbReference>
<dbReference type="PANTHER" id="PTHR30136:SF24">
    <property type="entry name" value="HTH-TYPE TRANSCRIPTIONAL REPRESSOR ALLR"/>
    <property type="match status" value="1"/>
</dbReference>
<evidence type="ECO:0000256" key="3">
    <source>
        <dbReference type="ARBA" id="ARBA00023163"/>
    </source>
</evidence>
<proteinExistence type="predicted"/>
<keyword evidence="2" id="KW-0238">DNA-binding</keyword>
<dbReference type="PROSITE" id="PS51077">
    <property type="entry name" value="HTH_ICLR"/>
    <property type="match status" value="1"/>
</dbReference>
<sequence length="255" mass="27593">MSDDRLVGSDRVLAVLTELAKYPEGVTLDEMARVMSSPKPTIHRALASLCRAGLAGRDGRGHYLLGDEFLRMAFAHHEARPDHLRVQPILDRLANRFGETSHYAVLDGADIVYRAKVDPTVGAMRLTSTVGGRNSAHATAVGKLLLSLQLPDEQAVRAWVAEHPLRKITARTAGTAQELHAQLETVRERGFSVDDQENEPGVNCLAVPVFLSSPNEPSGAVSISALSYRTPLSALIEELPVIRSIVAGHVDETAL</sequence>
<dbReference type="InterPro" id="IPR014757">
    <property type="entry name" value="Tscrpt_reg_IclR_C"/>
</dbReference>
<feature type="domain" description="IclR-ED" evidence="5">
    <location>
        <begin position="68"/>
        <end position="255"/>
    </location>
</feature>
<dbReference type="Pfam" id="PF09339">
    <property type="entry name" value="HTH_IclR"/>
    <property type="match status" value="1"/>
</dbReference>
<evidence type="ECO:0000256" key="2">
    <source>
        <dbReference type="ARBA" id="ARBA00023125"/>
    </source>
</evidence>
<dbReference type="InterPro" id="IPR029016">
    <property type="entry name" value="GAF-like_dom_sf"/>
</dbReference>
<accession>A0ABW0NTM3</accession>
<protein>
    <submittedName>
        <fullName evidence="6">IclR family transcriptional regulator</fullName>
    </submittedName>
</protein>
<dbReference type="InterPro" id="IPR005471">
    <property type="entry name" value="Tscrpt_reg_IclR_N"/>
</dbReference>
<dbReference type="InterPro" id="IPR036390">
    <property type="entry name" value="WH_DNA-bd_sf"/>
</dbReference>
<organism evidence="6 7">
    <name type="scientific">Lysinimonas soli</name>
    <dbReference type="NCBI Taxonomy" id="1074233"/>
    <lineage>
        <taxon>Bacteria</taxon>
        <taxon>Bacillati</taxon>
        <taxon>Actinomycetota</taxon>
        <taxon>Actinomycetes</taxon>
        <taxon>Micrococcales</taxon>
        <taxon>Microbacteriaceae</taxon>
        <taxon>Lysinimonas</taxon>
    </lineage>
</organism>
<reference evidence="7" key="1">
    <citation type="journal article" date="2019" name="Int. J. Syst. Evol. Microbiol.">
        <title>The Global Catalogue of Microorganisms (GCM) 10K type strain sequencing project: providing services to taxonomists for standard genome sequencing and annotation.</title>
        <authorList>
            <consortium name="The Broad Institute Genomics Platform"/>
            <consortium name="The Broad Institute Genome Sequencing Center for Infectious Disease"/>
            <person name="Wu L."/>
            <person name="Ma J."/>
        </authorList>
    </citation>
    <scope>NUCLEOTIDE SEQUENCE [LARGE SCALE GENOMIC DNA]</scope>
    <source>
        <strain evidence="7">CGMCC 4.6997</strain>
    </source>
</reference>
<evidence type="ECO:0000256" key="1">
    <source>
        <dbReference type="ARBA" id="ARBA00023015"/>
    </source>
</evidence>
<evidence type="ECO:0000313" key="7">
    <source>
        <dbReference type="Proteomes" id="UP001596039"/>
    </source>
</evidence>
<dbReference type="SUPFAM" id="SSF55781">
    <property type="entry name" value="GAF domain-like"/>
    <property type="match status" value="1"/>
</dbReference>
<dbReference type="EMBL" id="JBHSMG010000003">
    <property type="protein sequence ID" value="MFC5503113.1"/>
    <property type="molecule type" value="Genomic_DNA"/>
</dbReference>
<evidence type="ECO:0000259" key="4">
    <source>
        <dbReference type="PROSITE" id="PS51077"/>
    </source>
</evidence>
<keyword evidence="3" id="KW-0804">Transcription</keyword>
<dbReference type="Gene3D" id="1.10.10.10">
    <property type="entry name" value="Winged helix-like DNA-binding domain superfamily/Winged helix DNA-binding domain"/>
    <property type="match status" value="1"/>
</dbReference>
<dbReference type="RefSeq" id="WP_386740826.1">
    <property type="nucleotide sequence ID" value="NZ_JBHSMG010000003.1"/>
</dbReference>